<protein>
    <submittedName>
        <fullName evidence="2">GNAT family N-acetyltransferase</fullName>
    </submittedName>
</protein>
<dbReference type="PANTHER" id="PTHR42791">
    <property type="entry name" value="GNAT FAMILY ACETYLTRANSFERASE"/>
    <property type="match status" value="1"/>
</dbReference>
<keyword evidence="3" id="KW-1185">Reference proteome</keyword>
<dbReference type="PANTHER" id="PTHR42791:SF1">
    <property type="entry name" value="N-ACETYLTRANSFERASE DOMAIN-CONTAINING PROTEIN"/>
    <property type="match status" value="1"/>
</dbReference>
<organism evidence="2 3">
    <name type="scientific">Actinomadura barringtoniae</name>
    <dbReference type="NCBI Taxonomy" id="1427535"/>
    <lineage>
        <taxon>Bacteria</taxon>
        <taxon>Bacillati</taxon>
        <taxon>Actinomycetota</taxon>
        <taxon>Actinomycetes</taxon>
        <taxon>Streptosporangiales</taxon>
        <taxon>Thermomonosporaceae</taxon>
        <taxon>Actinomadura</taxon>
    </lineage>
</organism>
<sequence>MAPTPRPLPAVRPVARPDVADVAAALARAFEDDPVMMFLLPDEVSRLRRLTAMFSILTKHVHLKHEGSEVGLRDGTIAAGALWDPPGHWRVPLTSQLRQAIPLVRAFGTRLPTILRALGTIEQDHPKEHHWYLATLGTDPSAQGLGLGGALLRSRLDRCDEEGVPAYLESSKESNIPYYERFGFKVTGELQLPGAGAPPVWPMWRDPDRKL</sequence>
<dbReference type="SUPFAM" id="SSF55729">
    <property type="entry name" value="Acyl-CoA N-acyltransferases (Nat)"/>
    <property type="match status" value="1"/>
</dbReference>
<proteinExistence type="predicted"/>
<dbReference type="Proteomes" id="UP000669179">
    <property type="component" value="Unassembled WGS sequence"/>
</dbReference>
<comment type="caution">
    <text evidence="2">The sequence shown here is derived from an EMBL/GenBank/DDBJ whole genome shotgun (WGS) entry which is preliminary data.</text>
</comment>
<evidence type="ECO:0000259" key="1">
    <source>
        <dbReference type="PROSITE" id="PS51186"/>
    </source>
</evidence>
<evidence type="ECO:0000313" key="2">
    <source>
        <dbReference type="EMBL" id="MBO2450987.1"/>
    </source>
</evidence>
<dbReference type="InterPro" id="IPR016181">
    <property type="entry name" value="Acyl_CoA_acyltransferase"/>
</dbReference>
<dbReference type="InterPro" id="IPR052523">
    <property type="entry name" value="Trichothecene_AcTrans"/>
</dbReference>
<dbReference type="Pfam" id="PF00583">
    <property type="entry name" value="Acetyltransf_1"/>
    <property type="match status" value="1"/>
</dbReference>
<dbReference type="GO" id="GO:0016747">
    <property type="term" value="F:acyltransferase activity, transferring groups other than amino-acyl groups"/>
    <property type="evidence" value="ECO:0007669"/>
    <property type="project" value="InterPro"/>
</dbReference>
<dbReference type="EMBL" id="JAGEOJ010000012">
    <property type="protein sequence ID" value="MBO2450987.1"/>
    <property type="molecule type" value="Genomic_DNA"/>
</dbReference>
<dbReference type="InterPro" id="IPR000182">
    <property type="entry name" value="GNAT_dom"/>
</dbReference>
<feature type="domain" description="N-acetyltransferase" evidence="1">
    <location>
        <begin position="9"/>
        <end position="208"/>
    </location>
</feature>
<evidence type="ECO:0000313" key="3">
    <source>
        <dbReference type="Proteomes" id="UP000669179"/>
    </source>
</evidence>
<accession>A0A939PDT6</accession>
<dbReference type="RefSeq" id="WP_208258890.1">
    <property type="nucleotide sequence ID" value="NZ_JAGEOJ010000012.1"/>
</dbReference>
<gene>
    <name evidence="2" type="ORF">J4573_28085</name>
</gene>
<name>A0A939PDT6_9ACTN</name>
<reference evidence="2" key="1">
    <citation type="submission" date="2021-03" db="EMBL/GenBank/DDBJ databases">
        <authorList>
            <person name="Kanchanasin P."/>
            <person name="Saeng-In P."/>
            <person name="Phongsopitanun W."/>
            <person name="Yuki M."/>
            <person name="Kudo T."/>
            <person name="Ohkuma M."/>
            <person name="Tanasupawat S."/>
        </authorList>
    </citation>
    <scope>NUCLEOTIDE SEQUENCE</scope>
    <source>
        <strain evidence="2">GKU 128</strain>
    </source>
</reference>
<dbReference type="PROSITE" id="PS51186">
    <property type="entry name" value="GNAT"/>
    <property type="match status" value="1"/>
</dbReference>
<dbReference type="AlphaFoldDB" id="A0A939PDT6"/>
<dbReference type="Gene3D" id="3.40.630.30">
    <property type="match status" value="1"/>
</dbReference>